<reference evidence="3" key="1">
    <citation type="submission" date="2020-07" db="EMBL/GenBank/DDBJ databases">
        <title>Huge and variable diversity of episymbiotic CPR bacteria and DPANN archaea in groundwater ecosystems.</title>
        <authorList>
            <person name="He C.Y."/>
            <person name="Keren R."/>
            <person name="Whittaker M."/>
            <person name="Farag I.F."/>
            <person name="Doudna J."/>
            <person name="Cate J.H.D."/>
            <person name="Banfield J.F."/>
        </authorList>
    </citation>
    <scope>NUCLEOTIDE SEQUENCE</scope>
    <source>
        <strain evidence="3">NC_groundwater_1370_Ag_S-0.2um_69_93</strain>
    </source>
</reference>
<dbReference type="Proteomes" id="UP000752292">
    <property type="component" value="Unassembled WGS sequence"/>
</dbReference>
<organism evidence="3 4">
    <name type="scientific">Tectimicrobiota bacterium</name>
    <dbReference type="NCBI Taxonomy" id="2528274"/>
    <lineage>
        <taxon>Bacteria</taxon>
        <taxon>Pseudomonadati</taxon>
        <taxon>Nitrospinota/Tectimicrobiota group</taxon>
        <taxon>Candidatus Tectimicrobiota</taxon>
    </lineage>
</organism>
<gene>
    <name evidence="3" type="ORF">HY618_06495</name>
</gene>
<dbReference type="AlphaFoldDB" id="A0A932ZUX1"/>
<evidence type="ECO:0000256" key="1">
    <source>
        <dbReference type="SAM" id="Phobius"/>
    </source>
</evidence>
<comment type="caution">
    <text evidence="3">The sequence shown here is derived from an EMBL/GenBank/DDBJ whole genome shotgun (WGS) entry which is preliminary data.</text>
</comment>
<evidence type="ECO:0000313" key="3">
    <source>
        <dbReference type="EMBL" id="MBI4252093.1"/>
    </source>
</evidence>
<keyword evidence="1" id="KW-0472">Membrane</keyword>
<keyword evidence="2" id="KW-0732">Signal</keyword>
<protein>
    <submittedName>
        <fullName evidence="3">Uncharacterized protein</fullName>
    </submittedName>
</protein>
<feature type="transmembrane region" description="Helical" evidence="1">
    <location>
        <begin position="41"/>
        <end position="61"/>
    </location>
</feature>
<evidence type="ECO:0000313" key="4">
    <source>
        <dbReference type="Proteomes" id="UP000752292"/>
    </source>
</evidence>
<dbReference type="PROSITE" id="PS51257">
    <property type="entry name" value="PROKAR_LIPOPROTEIN"/>
    <property type="match status" value="1"/>
</dbReference>
<proteinExistence type="predicted"/>
<accession>A0A932ZUX1</accession>
<feature type="signal peptide" evidence="2">
    <location>
        <begin position="1"/>
        <end position="25"/>
    </location>
</feature>
<dbReference type="EMBL" id="JACQRX010000284">
    <property type="protein sequence ID" value="MBI4252093.1"/>
    <property type="molecule type" value="Genomic_DNA"/>
</dbReference>
<name>A0A932ZUX1_UNCTE</name>
<sequence>MKSLHCLPALMAGALVLGLPGLASACSVCGLDGDPGYFWSLTFLMSMPFAVAGTIGGALAISHRRGRSARRGHSA</sequence>
<feature type="chain" id="PRO_5037713184" evidence="2">
    <location>
        <begin position="26"/>
        <end position="75"/>
    </location>
</feature>
<keyword evidence="1" id="KW-0812">Transmembrane</keyword>
<keyword evidence="1" id="KW-1133">Transmembrane helix</keyword>
<evidence type="ECO:0000256" key="2">
    <source>
        <dbReference type="SAM" id="SignalP"/>
    </source>
</evidence>